<dbReference type="PANTHER" id="PTHR11977:SF51">
    <property type="entry name" value="PROTEIN FLIGHTLESS-1 HOMOLOG"/>
    <property type="match status" value="1"/>
</dbReference>
<dbReference type="InterPro" id="IPR007123">
    <property type="entry name" value="Gelsolin-like_dom"/>
</dbReference>
<gene>
    <name evidence="4" type="ORF">Cvel_27073</name>
</gene>
<evidence type="ECO:0000313" key="4">
    <source>
        <dbReference type="EMBL" id="CEM42824.1"/>
    </source>
</evidence>
<feature type="region of interest" description="Disordered" evidence="2">
    <location>
        <begin position="130"/>
        <end position="157"/>
    </location>
</feature>
<dbReference type="GO" id="GO:0051015">
    <property type="term" value="F:actin filament binding"/>
    <property type="evidence" value="ECO:0007669"/>
    <property type="project" value="InterPro"/>
</dbReference>
<feature type="domain" description="Gelsolin-like" evidence="3">
    <location>
        <begin position="177"/>
        <end position="244"/>
    </location>
</feature>
<accession>A0A0G4HG05</accession>
<sequence>TRNVEGHESSSFLKLFGGEVAYLEGGAASGFKAVESGAQVVRLFRVWKGKGRGGVRVIEVPCKIESLNEGDCFLLDCGDEIYVWEGTEASPFEKSKAGMSASNRARRRHGGCKVVFEIGSRFWSLLGAGTEENPRDSVTPADSAEAPSEPDEEEEGTPVLYRVSDSEGTLKCTETARGELALSMLDSSDVFLVDAGKEVFVWLGVGASEGEKKGALATASLYLKTLERPLWTPVHVVREGQEVKHANWEKTFNLQ</sequence>
<feature type="domain" description="Gelsolin-like" evidence="3">
    <location>
        <begin position="55"/>
        <end position="100"/>
    </location>
</feature>
<evidence type="ECO:0000256" key="1">
    <source>
        <dbReference type="ARBA" id="ARBA00022737"/>
    </source>
</evidence>
<protein>
    <recommendedName>
        <fullName evidence="3">Gelsolin-like domain-containing protein</fullName>
    </recommendedName>
</protein>
<evidence type="ECO:0000256" key="2">
    <source>
        <dbReference type="SAM" id="MobiDB-lite"/>
    </source>
</evidence>
<dbReference type="InterPro" id="IPR007122">
    <property type="entry name" value="Villin/Gelsolin"/>
</dbReference>
<proteinExistence type="predicted"/>
<dbReference type="CDD" id="cd11292">
    <property type="entry name" value="gelsolin_S3_like"/>
    <property type="match status" value="1"/>
</dbReference>
<name>A0A0G4HG05_9ALVE</name>
<dbReference type="SMART" id="SM00262">
    <property type="entry name" value="GEL"/>
    <property type="match status" value="2"/>
</dbReference>
<dbReference type="EMBL" id="CDMZ01002539">
    <property type="protein sequence ID" value="CEM42824.1"/>
    <property type="molecule type" value="Genomic_DNA"/>
</dbReference>
<dbReference type="PRINTS" id="PR00597">
    <property type="entry name" value="GELSOLIN"/>
</dbReference>
<dbReference type="PANTHER" id="PTHR11977">
    <property type="entry name" value="VILLIN"/>
    <property type="match status" value="1"/>
</dbReference>
<dbReference type="InterPro" id="IPR029006">
    <property type="entry name" value="ADF-H/Gelsolin-like_dom_sf"/>
</dbReference>
<dbReference type="VEuPathDB" id="CryptoDB:Cvel_27073"/>
<dbReference type="AlphaFoldDB" id="A0A0G4HG05"/>
<dbReference type="SUPFAM" id="SSF55753">
    <property type="entry name" value="Actin depolymerizing proteins"/>
    <property type="match status" value="2"/>
</dbReference>
<keyword evidence="1" id="KW-0677">Repeat</keyword>
<feature type="non-terminal residue" evidence="4">
    <location>
        <position position="1"/>
    </location>
</feature>
<evidence type="ECO:0000259" key="3">
    <source>
        <dbReference type="Pfam" id="PF00626"/>
    </source>
</evidence>
<reference evidence="4" key="1">
    <citation type="submission" date="2014-11" db="EMBL/GenBank/DDBJ databases">
        <authorList>
            <person name="Otto D Thomas"/>
            <person name="Naeem Raeece"/>
        </authorList>
    </citation>
    <scope>NUCLEOTIDE SEQUENCE</scope>
</reference>
<dbReference type="Pfam" id="PF00626">
    <property type="entry name" value="Gelsolin"/>
    <property type="match status" value="2"/>
</dbReference>
<organism evidence="4">
    <name type="scientific">Chromera velia CCMP2878</name>
    <dbReference type="NCBI Taxonomy" id="1169474"/>
    <lineage>
        <taxon>Eukaryota</taxon>
        <taxon>Sar</taxon>
        <taxon>Alveolata</taxon>
        <taxon>Colpodellida</taxon>
        <taxon>Chromeraceae</taxon>
        <taxon>Chromera</taxon>
    </lineage>
</organism>
<dbReference type="Gene3D" id="3.40.20.10">
    <property type="entry name" value="Severin"/>
    <property type="match status" value="3"/>
</dbReference>